<dbReference type="EMBL" id="LNQE01001619">
    <property type="protein sequence ID" value="KUG14792.1"/>
    <property type="molecule type" value="Genomic_DNA"/>
</dbReference>
<gene>
    <name evidence="1" type="ORF">ASZ90_015555</name>
</gene>
<comment type="caution">
    <text evidence="1">The sequence shown here is derived from an EMBL/GenBank/DDBJ whole genome shotgun (WGS) entry which is preliminary data.</text>
</comment>
<dbReference type="AlphaFoldDB" id="A0A0W8F1M2"/>
<organism evidence="1">
    <name type="scientific">hydrocarbon metagenome</name>
    <dbReference type="NCBI Taxonomy" id="938273"/>
    <lineage>
        <taxon>unclassified sequences</taxon>
        <taxon>metagenomes</taxon>
        <taxon>ecological metagenomes</taxon>
    </lineage>
</organism>
<evidence type="ECO:0000313" key="1">
    <source>
        <dbReference type="EMBL" id="KUG14792.1"/>
    </source>
</evidence>
<sequence length="37" mass="4049">MVLAGIDHPGIIPALYIVLEDTPDLPDRVSAIMGWCR</sequence>
<name>A0A0W8F1M2_9ZZZZ</name>
<reference evidence="1" key="1">
    <citation type="journal article" date="2015" name="Proc. Natl. Acad. Sci. U.S.A.">
        <title>Networks of energetic and metabolic interactions define dynamics in microbial communities.</title>
        <authorList>
            <person name="Embree M."/>
            <person name="Liu J.K."/>
            <person name="Al-Bassam M.M."/>
            <person name="Zengler K."/>
        </authorList>
    </citation>
    <scope>NUCLEOTIDE SEQUENCE</scope>
</reference>
<protein>
    <submittedName>
        <fullName evidence="1">Uncharacterized protein</fullName>
    </submittedName>
</protein>
<accession>A0A0W8F1M2</accession>
<proteinExistence type="predicted"/>